<proteinExistence type="predicted"/>
<dbReference type="Proteomes" id="UP000460666">
    <property type="component" value="Unassembled WGS sequence"/>
</dbReference>
<reference evidence="1 4" key="1">
    <citation type="journal article" date="2019" name="Nat. Med.">
        <title>A library of human gut bacterial isolates paired with longitudinal multiomics data enables mechanistic microbiome research.</title>
        <authorList>
            <person name="Poyet M."/>
            <person name="Groussin M."/>
            <person name="Gibbons S.M."/>
            <person name="Avila-Pacheco J."/>
            <person name="Jiang X."/>
            <person name="Kearney S.M."/>
            <person name="Perrotta A.R."/>
            <person name="Berdy B."/>
            <person name="Zhao S."/>
            <person name="Lieberman T.D."/>
            <person name="Swanson P.K."/>
            <person name="Smith M."/>
            <person name="Roesemann S."/>
            <person name="Alexander J.E."/>
            <person name="Rich S.A."/>
            <person name="Livny J."/>
            <person name="Vlamakis H."/>
            <person name="Clish C."/>
            <person name="Bullock K."/>
            <person name="Deik A."/>
            <person name="Scott J."/>
            <person name="Pierce K.A."/>
            <person name="Xavier R.J."/>
            <person name="Alm E.J."/>
        </authorList>
    </citation>
    <scope>NUCLEOTIDE SEQUENCE [LARGE SCALE GENOMIC DNA]</scope>
    <source>
        <strain evidence="1 4">BIOML-A46</strain>
    </source>
</reference>
<evidence type="ECO:0000313" key="3">
    <source>
        <dbReference type="Proteomes" id="UP000318041"/>
    </source>
</evidence>
<protein>
    <submittedName>
        <fullName evidence="2">Uncharacterized protein</fullName>
    </submittedName>
</protein>
<evidence type="ECO:0000313" key="4">
    <source>
        <dbReference type="Proteomes" id="UP000460666"/>
    </source>
</evidence>
<accession>A0A5C6KUA6</accession>
<gene>
    <name evidence="1" type="ORF">F2Z89_19585</name>
    <name evidence="2" type="ORF">FSA08_24515</name>
</gene>
<reference evidence="2 3" key="2">
    <citation type="submission" date="2019-08" db="EMBL/GenBank/DDBJ databases">
        <title>Genome sequencing of Bacteroides fragilis Sample_iSURF_9.</title>
        <authorList>
            <person name="Chandler J.E."/>
            <person name="Ruoff K.L."/>
            <person name="Price C.E."/>
            <person name="Valls R.A."/>
            <person name="O'Toole G.A."/>
        </authorList>
    </citation>
    <scope>NUCLEOTIDE SEQUENCE [LARGE SCALE GENOMIC DNA]</scope>
    <source>
        <strain evidence="2 3">CFPLTA004_1B</strain>
    </source>
</reference>
<comment type="caution">
    <text evidence="2">The sequence shown here is derived from an EMBL/GenBank/DDBJ whole genome shotgun (WGS) entry which is preliminary data.</text>
</comment>
<evidence type="ECO:0000313" key="2">
    <source>
        <dbReference type="EMBL" id="TWV66778.1"/>
    </source>
</evidence>
<dbReference type="AlphaFoldDB" id="A0A5C6KUA6"/>
<dbReference type="EMBL" id="VWCJ01000018">
    <property type="protein sequence ID" value="KAA4992728.1"/>
    <property type="molecule type" value="Genomic_DNA"/>
</dbReference>
<dbReference type="Proteomes" id="UP000318041">
    <property type="component" value="Unassembled WGS sequence"/>
</dbReference>
<evidence type="ECO:0000313" key="1">
    <source>
        <dbReference type="EMBL" id="KAA4992728.1"/>
    </source>
</evidence>
<sequence>MFFTSSRIPGLISLHIRDEIQNRPFPLKIVRKMKCFQGHKWIRKQSYLAAFQISIPDLPSKTEGGRSKCFFGGFFKFGDQFFISLFSS</sequence>
<dbReference type="EMBL" id="VOHY01000033">
    <property type="protein sequence ID" value="TWV66778.1"/>
    <property type="molecule type" value="Genomic_DNA"/>
</dbReference>
<organism evidence="2 3">
    <name type="scientific">Bacteroides fragilis</name>
    <dbReference type="NCBI Taxonomy" id="817"/>
    <lineage>
        <taxon>Bacteria</taxon>
        <taxon>Pseudomonadati</taxon>
        <taxon>Bacteroidota</taxon>
        <taxon>Bacteroidia</taxon>
        <taxon>Bacteroidales</taxon>
        <taxon>Bacteroidaceae</taxon>
        <taxon>Bacteroides</taxon>
    </lineage>
</organism>
<name>A0A5C6KUA6_BACFG</name>